<evidence type="ECO:0000313" key="6">
    <source>
        <dbReference type="Proteomes" id="UP000008237"/>
    </source>
</evidence>
<feature type="domain" description="MYND-type" evidence="4">
    <location>
        <begin position="6"/>
        <end position="47"/>
    </location>
</feature>
<evidence type="ECO:0000259" key="4">
    <source>
        <dbReference type="PROSITE" id="PS01360"/>
    </source>
</evidence>
<accession>E2C0M0</accession>
<evidence type="ECO:0000313" key="5">
    <source>
        <dbReference type="EMBL" id="EFN78537.1"/>
    </source>
</evidence>
<dbReference type="Pfam" id="PF01753">
    <property type="entry name" value="zf-MYND"/>
    <property type="match status" value="1"/>
</dbReference>
<dbReference type="OrthoDB" id="5282002at2759"/>
<dbReference type="EMBL" id="GL451800">
    <property type="protein sequence ID" value="EFN78537.1"/>
    <property type="molecule type" value="Genomic_DNA"/>
</dbReference>
<dbReference type="AlphaFoldDB" id="E2C0M0"/>
<keyword evidence="6" id="KW-1185">Reference proteome</keyword>
<dbReference type="InterPro" id="IPR002893">
    <property type="entry name" value="Znf_MYND"/>
</dbReference>
<gene>
    <name evidence="5" type="ORF">EAI_02357</name>
</gene>
<dbReference type="PROSITE" id="PS01360">
    <property type="entry name" value="ZF_MYND_1"/>
    <property type="match status" value="1"/>
</dbReference>
<evidence type="ECO:0000256" key="3">
    <source>
        <dbReference type="ARBA" id="ARBA00022833"/>
    </source>
</evidence>
<protein>
    <recommendedName>
        <fullName evidence="4">MYND-type domain-containing protein</fullName>
    </recommendedName>
</protein>
<dbReference type="SUPFAM" id="SSF144232">
    <property type="entry name" value="HIT/MYND zinc finger-like"/>
    <property type="match status" value="1"/>
</dbReference>
<evidence type="ECO:0000256" key="2">
    <source>
        <dbReference type="ARBA" id="ARBA00022771"/>
    </source>
</evidence>
<sequence>FNPNICHVCKSVNAETSSYILCDQCCLISYCNVEHKMAHYVEHKDICKIITQLSKVRPQEDDKRYKDWQEWIQSRRELIESIKHRLDRPIEPYEEQMFLWSKSCNVCHQQAELKTCQMCFSVNYCDQ</sequence>
<keyword evidence="1" id="KW-0479">Metal-binding</keyword>
<proteinExistence type="predicted"/>
<dbReference type="InParanoid" id="E2C0M0"/>
<dbReference type="Proteomes" id="UP000008237">
    <property type="component" value="Unassembled WGS sequence"/>
</dbReference>
<feature type="non-terminal residue" evidence="5">
    <location>
        <position position="1"/>
    </location>
</feature>
<dbReference type="GO" id="GO:0008270">
    <property type="term" value="F:zinc ion binding"/>
    <property type="evidence" value="ECO:0007669"/>
    <property type="project" value="UniProtKB-KW"/>
</dbReference>
<organism evidence="6">
    <name type="scientific">Harpegnathos saltator</name>
    <name type="common">Jerdon's jumping ant</name>
    <dbReference type="NCBI Taxonomy" id="610380"/>
    <lineage>
        <taxon>Eukaryota</taxon>
        <taxon>Metazoa</taxon>
        <taxon>Ecdysozoa</taxon>
        <taxon>Arthropoda</taxon>
        <taxon>Hexapoda</taxon>
        <taxon>Insecta</taxon>
        <taxon>Pterygota</taxon>
        <taxon>Neoptera</taxon>
        <taxon>Endopterygota</taxon>
        <taxon>Hymenoptera</taxon>
        <taxon>Apocrita</taxon>
        <taxon>Aculeata</taxon>
        <taxon>Formicoidea</taxon>
        <taxon>Formicidae</taxon>
        <taxon>Ponerinae</taxon>
        <taxon>Ponerini</taxon>
        <taxon>Harpegnathos</taxon>
    </lineage>
</organism>
<keyword evidence="3" id="KW-0862">Zinc</keyword>
<evidence type="ECO:0000256" key="1">
    <source>
        <dbReference type="ARBA" id="ARBA00022723"/>
    </source>
</evidence>
<reference evidence="5 6" key="1">
    <citation type="journal article" date="2010" name="Science">
        <title>Genomic comparison of the ants Camponotus floridanus and Harpegnathos saltator.</title>
        <authorList>
            <person name="Bonasio R."/>
            <person name="Zhang G."/>
            <person name="Ye C."/>
            <person name="Mutti N.S."/>
            <person name="Fang X."/>
            <person name="Qin N."/>
            <person name="Donahue G."/>
            <person name="Yang P."/>
            <person name="Li Q."/>
            <person name="Li C."/>
            <person name="Zhang P."/>
            <person name="Huang Z."/>
            <person name="Berger S.L."/>
            <person name="Reinberg D."/>
            <person name="Wang J."/>
            <person name="Liebig J."/>
        </authorList>
    </citation>
    <scope>NUCLEOTIDE SEQUENCE [LARGE SCALE GENOMIC DNA]</scope>
    <source>
        <strain evidence="5 6">R22 G/1</strain>
    </source>
</reference>
<dbReference type="Gene3D" id="6.10.140.2220">
    <property type="match status" value="1"/>
</dbReference>
<name>E2C0M0_HARSA</name>
<keyword evidence="2" id="KW-0863">Zinc-finger</keyword>
<feature type="non-terminal residue" evidence="5">
    <location>
        <position position="127"/>
    </location>
</feature>